<dbReference type="GO" id="GO:0000156">
    <property type="term" value="F:phosphorelay response regulator activity"/>
    <property type="evidence" value="ECO:0007669"/>
    <property type="project" value="InterPro"/>
</dbReference>
<dbReference type="EMBL" id="CP023819">
    <property type="protein sequence ID" value="ATL91044.1"/>
    <property type="molecule type" value="Genomic_DNA"/>
</dbReference>
<dbReference type="SMART" id="SM00448">
    <property type="entry name" value="REC"/>
    <property type="match status" value="1"/>
</dbReference>
<evidence type="ECO:0000313" key="6">
    <source>
        <dbReference type="EMBL" id="ATL91044.1"/>
    </source>
</evidence>
<protein>
    <recommendedName>
        <fullName evidence="1">Stage 0 sporulation protein A homolog</fullName>
    </recommendedName>
</protein>
<gene>
    <name evidence="6" type="ORF">CRH10_12445</name>
</gene>
<accession>A0A291TCX5</accession>
<evidence type="ECO:0000256" key="1">
    <source>
        <dbReference type="ARBA" id="ARBA00018672"/>
    </source>
</evidence>
<organism evidence="6 7">
    <name type="scientific">Faecalibacterium prausnitzii</name>
    <dbReference type="NCBI Taxonomy" id="853"/>
    <lineage>
        <taxon>Bacteria</taxon>
        <taxon>Bacillati</taxon>
        <taxon>Bacillota</taxon>
        <taxon>Clostridia</taxon>
        <taxon>Eubacteriales</taxon>
        <taxon>Oscillospiraceae</taxon>
        <taxon>Faecalibacterium</taxon>
    </lineage>
</organism>
<evidence type="ECO:0000256" key="3">
    <source>
        <dbReference type="PROSITE-ProRule" id="PRU00169"/>
    </source>
</evidence>
<dbReference type="InterPro" id="IPR011006">
    <property type="entry name" value="CheY-like_superfamily"/>
</dbReference>
<comment type="function">
    <text evidence="2">May play the central regulatory role in sporulation. It may be an element of the effector pathway responsible for the activation of sporulation genes in response to nutritional stress. Spo0A may act in concert with spo0H (a sigma factor) to control the expression of some genes that are critical to the sporulation process.</text>
</comment>
<sequence>MLCDKKHSHVQWRDFKMNVLVCDDDQQIVDSIIEELKKKSEETHVALRFYGFSQPSQIDLSLPYDIALLDIDMGETNGIELARKLRAENENIVIIFITNFIQYAPEGFEVQAFRYLLKADFSAKLDSYFDSAVQEVLQRKQLVTISINSEIIDVPVNDILYLESHRRIIVMHLLDEKRPAYQFYGNITELSEKIEPLGFLRIQKSYLVNMHYVEIFQYNKVQLRGGLCLAPSEKNYSELKQKYLHWRGKSRWMF</sequence>
<feature type="modified residue" description="4-aspartylphosphate" evidence="3">
    <location>
        <position position="70"/>
    </location>
</feature>
<dbReference type="PANTHER" id="PTHR37299:SF1">
    <property type="entry name" value="STAGE 0 SPORULATION PROTEIN A HOMOLOG"/>
    <property type="match status" value="1"/>
</dbReference>
<reference evidence="6 7" key="1">
    <citation type="submission" date="2017-10" db="EMBL/GenBank/DDBJ databases">
        <title>Complete Genome Sequence of Faecalibacterium prausnitzii isolated from the gut of healthy adult Indian.</title>
        <authorList>
            <person name="Bag S."/>
            <person name="Ghosh T.S."/>
            <person name="Das B."/>
        </authorList>
    </citation>
    <scope>NUCLEOTIDE SEQUENCE [LARGE SCALE GENOMIC DNA]</scope>
    <source>
        <strain evidence="6 7">Indica</strain>
    </source>
</reference>
<dbReference type="Pfam" id="PF00072">
    <property type="entry name" value="Response_reg"/>
    <property type="match status" value="1"/>
</dbReference>
<evidence type="ECO:0000256" key="2">
    <source>
        <dbReference type="ARBA" id="ARBA00024867"/>
    </source>
</evidence>
<dbReference type="GO" id="GO:0003677">
    <property type="term" value="F:DNA binding"/>
    <property type="evidence" value="ECO:0007669"/>
    <property type="project" value="UniProtKB-KW"/>
</dbReference>
<evidence type="ECO:0000259" key="5">
    <source>
        <dbReference type="PROSITE" id="PS50930"/>
    </source>
</evidence>
<evidence type="ECO:0000313" key="7">
    <source>
        <dbReference type="Proteomes" id="UP000223709"/>
    </source>
</evidence>
<keyword evidence="6" id="KW-0238">DNA-binding</keyword>
<name>A0A291TCX5_9FIRM</name>
<dbReference type="InterPro" id="IPR001789">
    <property type="entry name" value="Sig_transdc_resp-reg_receiver"/>
</dbReference>
<dbReference type="SMART" id="SM00850">
    <property type="entry name" value="LytTR"/>
    <property type="match status" value="1"/>
</dbReference>
<dbReference type="InterPro" id="IPR007492">
    <property type="entry name" value="LytTR_DNA-bd_dom"/>
</dbReference>
<dbReference type="PANTHER" id="PTHR37299">
    <property type="entry name" value="TRANSCRIPTIONAL REGULATOR-RELATED"/>
    <property type="match status" value="1"/>
</dbReference>
<dbReference type="PROSITE" id="PS50110">
    <property type="entry name" value="RESPONSE_REGULATORY"/>
    <property type="match status" value="1"/>
</dbReference>
<dbReference type="SUPFAM" id="SSF52172">
    <property type="entry name" value="CheY-like"/>
    <property type="match status" value="1"/>
</dbReference>
<dbReference type="AlphaFoldDB" id="A0A291TCX5"/>
<feature type="domain" description="Response regulatory" evidence="4">
    <location>
        <begin position="18"/>
        <end position="133"/>
    </location>
</feature>
<dbReference type="InterPro" id="IPR046947">
    <property type="entry name" value="LytR-like"/>
</dbReference>
<dbReference type="Proteomes" id="UP000223709">
    <property type="component" value="Chromosome"/>
</dbReference>
<dbReference type="Gene3D" id="2.40.50.1020">
    <property type="entry name" value="LytTr DNA-binding domain"/>
    <property type="match status" value="1"/>
</dbReference>
<keyword evidence="3" id="KW-0597">Phosphoprotein</keyword>
<dbReference type="PROSITE" id="PS50930">
    <property type="entry name" value="HTH_LYTTR"/>
    <property type="match status" value="1"/>
</dbReference>
<proteinExistence type="predicted"/>
<dbReference type="Pfam" id="PF04397">
    <property type="entry name" value="LytTR"/>
    <property type="match status" value="1"/>
</dbReference>
<dbReference type="Gene3D" id="3.40.50.2300">
    <property type="match status" value="1"/>
</dbReference>
<evidence type="ECO:0000259" key="4">
    <source>
        <dbReference type="PROSITE" id="PS50110"/>
    </source>
</evidence>
<feature type="domain" description="HTH LytTR-type" evidence="5">
    <location>
        <begin position="143"/>
        <end position="245"/>
    </location>
</feature>